<reference evidence="2 3" key="1">
    <citation type="submission" date="2024-05" db="EMBL/GenBank/DDBJ databases">
        <title>Three bacterial strains, DH-69, EH-24, and ECK-19 isolated from coastal sediments.</title>
        <authorList>
            <person name="Ye Y.-Q."/>
            <person name="Du Z.-J."/>
        </authorList>
    </citation>
    <scope>NUCLEOTIDE SEQUENCE [LARGE SCALE GENOMIC DNA]</scope>
    <source>
        <strain evidence="2 3">ECK-19</strain>
    </source>
</reference>
<keyword evidence="1" id="KW-0472">Membrane</keyword>
<gene>
    <name evidence="2" type="ORF">ABFZ84_08135</name>
</gene>
<dbReference type="RefSeq" id="WP_369313487.1">
    <property type="nucleotide sequence ID" value="NZ_JBEHZE010000001.1"/>
</dbReference>
<comment type="caution">
    <text evidence="2">The sequence shown here is derived from an EMBL/GenBank/DDBJ whole genome shotgun (WGS) entry which is preliminary data.</text>
</comment>
<proteinExistence type="predicted"/>
<sequence>MDSSGNSKEIQTTEKGFWLQMLKQAEEAFLLASIIVISSLAVISLAIVAPFVLMISAISGIFSGGNETRRWRPVNA</sequence>
<keyword evidence="1" id="KW-0812">Transmembrane</keyword>
<dbReference type="Proteomes" id="UP001560685">
    <property type="component" value="Unassembled WGS sequence"/>
</dbReference>
<protein>
    <submittedName>
        <fullName evidence="2">Uncharacterized protein</fullName>
    </submittedName>
</protein>
<dbReference type="EMBL" id="JBEHZE010000001">
    <property type="protein sequence ID" value="MEX6633517.1"/>
    <property type="molecule type" value="Genomic_DNA"/>
</dbReference>
<feature type="transmembrane region" description="Helical" evidence="1">
    <location>
        <begin position="29"/>
        <end position="62"/>
    </location>
</feature>
<evidence type="ECO:0000313" key="2">
    <source>
        <dbReference type="EMBL" id="MEX6633517.1"/>
    </source>
</evidence>
<evidence type="ECO:0000313" key="3">
    <source>
        <dbReference type="Proteomes" id="UP001560685"/>
    </source>
</evidence>
<accession>A0ABV3Z3Z6</accession>
<name>A0ABV3Z3Z6_9PROT</name>
<keyword evidence="1" id="KW-1133">Transmembrane helix</keyword>
<evidence type="ECO:0000256" key="1">
    <source>
        <dbReference type="SAM" id="Phobius"/>
    </source>
</evidence>
<keyword evidence="3" id="KW-1185">Reference proteome</keyword>
<organism evidence="2 3">
    <name type="scientific">Hyphococcus lacteus</name>
    <dbReference type="NCBI Taxonomy" id="3143536"/>
    <lineage>
        <taxon>Bacteria</taxon>
        <taxon>Pseudomonadati</taxon>
        <taxon>Pseudomonadota</taxon>
        <taxon>Alphaproteobacteria</taxon>
        <taxon>Parvularculales</taxon>
        <taxon>Parvularculaceae</taxon>
        <taxon>Hyphococcus</taxon>
    </lineage>
</organism>